<keyword evidence="1" id="KW-1133">Transmembrane helix</keyword>
<proteinExistence type="predicted"/>
<dbReference type="AlphaFoldDB" id="A0ABD6B1F4"/>
<accession>A0ABD6B1F4</accession>
<dbReference type="Proteomes" id="UP001597187">
    <property type="component" value="Unassembled WGS sequence"/>
</dbReference>
<keyword evidence="3" id="KW-1185">Reference proteome</keyword>
<dbReference type="EMBL" id="JBHUDC010000010">
    <property type="protein sequence ID" value="MFD1515713.1"/>
    <property type="molecule type" value="Genomic_DNA"/>
</dbReference>
<name>A0ABD6B1F4_9EURY</name>
<feature type="transmembrane region" description="Helical" evidence="1">
    <location>
        <begin position="6"/>
        <end position="28"/>
    </location>
</feature>
<protein>
    <submittedName>
        <fullName evidence="2">Uncharacterized protein</fullName>
    </submittedName>
</protein>
<evidence type="ECO:0000313" key="3">
    <source>
        <dbReference type="Proteomes" id="UP001597187"/>
    </source>
</evidence>
<dbReference type="RefSeq" id="WP_250875637.1">
    <property type="nucleotide sequence ID" value="NZ_JALXFV010000010.1"/>
</dbReference>
<feature type="transmembrane region" description="Helical" evidence="1">
    <location>
        <begin position="40"/>
        <end position="60"/>
    </location>
</feature>
<organism evidence="2 3">
    <name type="scientific">Halomarina rubra</name>
    <dbReference type="NCBI Taxonomy" id="2071873"/>
    <lineage>
        <taxon>Archaea</taxon>
        <taxon>Methanobacteriati</taxon>
        <taxon>Methanobacteriota</taxon>
        <taxon>Stenosarchaea group</taxon>
        <taxon>Halobacteria</taxon>
        <taxon>Halobacteriales</taxon>
        <taxon>Natronomonadaceae</taxon>
        <taxon>Halomarina</taxon>
    </lineage>
</organism>
<keyword evidence="1" id="KW-0472">Membrane</keyword>
<evidence type="ECO:0000256" key="1">
    <source>
        <dbReference type="SAM" id="Phobius"/>
    </source>
</evidence>
<sequence>MNQLHLYLGIGFGLVCLHALLVVAKHYLWATEHEKEENRFHAMLLLAIFGVLAAEFYTRIESVVRRA</sequence>
<evidence type="ECO:0000313" key="2">
    <source>
        <dbReference type="EMBL" id="MFD1515713.1"/>
    </source>
</evidence>
<comment type="caution">
    <text evidence="2">The sequence shown here is derived from an EMBL/GenBank/DDBJ whole genome shotgun (WGS) entry which is preliminary data.</text>
</comment>
<keyword evidence="1" id="KW-0812">Transmembrane</keyword>
<reference evidence="2 3" key="1">
    <citation type="journal article" date="2019" name="Int. J. Syst. Evol. Microbiol.">
        <title>The Global Catalogue of Microorganisms (GCM) 10K type strain sequencing project: providing services to taxonomists for standard genome sequencing and annotation.</title>
        <authorList>
            <consortium name="The Broad Institute Genomics Platform"/>
            <consortium name="The Broad Institute Genome Sequencing Center for Infectious Disease"/>
            <person name="Wu L."/>
            <person name="Ma J."/>
        </authorList>
    </citation>
    <scope>NUCLEOTIDE SEQUENCE [LARGE SCALE GENOMIC DNA]</scope>
    <source>
        <strain evidence="2 3">CGMCC 1.12563</strain>
    </source>
</reference>
<gene>
    <name evidence="2" type="ORF">ACFSBT_20735</name>
</gene>